<evidence type="ECO:0000313" key="1">
    <source>
        <dbReference type="EMBL" id="VDO83644.1"/>
    </source>
</evidence>
<dbReference type="AlphaFoldDB" id="A0A0N4X7R6"/>
<protein>
    <submittedName>
        <fullName evidence="3">Transposase</fullName>
    </submittedName>
</protein>
<name>A0A0N4X7R6_HAEPC</name>
<reference evidence="3" key="1">
    <citation type="submission" date="2017-02" db="UniProtKB">
        <authorList>
            <consortium name="WormBaseParasite"/>
        </authorList>
    </citation>
    <scope>IDENTIFICATION</scope>
</reference>
<evidence type="ECO:0000313" key="2">
    <source>
        <dbReference type="Proteomes" id="UP000268014"/>
    </source>
</evidence>
<proteinExistence type="predicted"/>
<dbReference type="Proteomes" id="UP000268014">
    <property type="component" value="Unassembled WGS sequence"/>
</dbReference>
<gene>
    <name evidence="1" type="ORF">HPLM_LOCUS20400</name>
</gene>
<accession>A0A0N4X7R6</accession>
<evidence type="ECO:0000313" key="3">
    <source>
        <dbReference type="WBParaSite" id="HPLM_0002040801-mRNA-1"/>
    </source>
</evidence>
<dbReference type="EMBL" id="UZAF01022178">
    <property type="protein sequence ID" value="VDO83644.1"/>
    <property type="molecule type" value="Genomic_DNA"/>
</dbReference>
<sequence>MNYITLTDNTFAEKNAVISNILKECESRTTLMFEPDRKKTLPSEKDGKNFQNMDAIFLRADIKSASNGPKRIKN</sequence>
<organism evidence="3">
    <name type="scientific">Haemonchus placei</name>
    <name type="common">Barber's pole worm</name>
    <dbReference type="NCBI Taxonomy" id="6290"/>
    <lineage>
        <taxon>Eukaryota</taxon>
        <taxon>Metazoa</taxon>
        <taxon>Ecdysozoa</taxon>
        <taxon>Nematoda</taxon>
        <taxon>Chromadorea</taxon>
        <taxon>Rhabditida</taxon>
        <taxon>Rhabditina</taxon>
        <taxon>Rhabditomorpha</taxon>
        <taxon>Strongyloidea</taxon>
        <taxon>Trichostrongylidae</taxon>
        <taxon>Haemonchus</taxon>
    </lineage>
</organism>
<reference evidence="1 2" key="2">
    <citation type="submission" date="2018-11" db="EMBL/GenBank/DDBJ databases">
        <authorList>
            <consortium name="Pathogen Informatics"/>
        </authorList>
    </citation>
    <scope>NUCLEOTIDE SEQUENCE [LARGE SCALE GENOMIC DNA]</scope>
    <source>
        <strain evidence="1 2">MHpl1</strain>
    </source>
</reference>
<dbReference type="WBParaSite" id="HPLM_0002040801-mRNA-1">
    <property type="protein sequence ID" value="HPLM_0002040801-mRNA-1"/>
    <property type="gene ID" value="HPLM_0002040801"/>
</dbReference>
<keyword evidence="2" id="KW-1185">Reference proteome</keyword>